<dbReference type="Gene3D" id="1.10.287.1490">
    <property type="match status" value="3"/>
</dbReference>
<feature type="coiled-coil region" evidence="1">
    <location>
        <begin position="244"/>
        <end position="278"/>
    </location>
</feature>
<feature type="coiled-coil region" evidence="1">
    <location>
        <begin position="314"/>
        <end position="397"/>
    </location>
</feature>
<dbReference type="AlphaFoldDB" id="A0A5K3EI91"/>
<proteinExistence type="predicted"/>
<feature type="coiled-coil region" evidence="1">
    <location>
        <begin position="191"/>
        <end position="218"/>
    </location>
</feature>
<accession>A0A5K3EI91</accession>
<protein>
    <submittedName>
        <fullName evidence="2">GOLGA2L5 domain-containing protein</fullName>
    </submittedName>
</protein>
<evidence type="ECO:0000256" key="1">
    <source>
        <dbReference type="SAM" id="Coils"/>
    </source>
</evidence>
<organism evidence="2">
    <name type="scientific">Mesocestoides corti</name>
    <name type="common">Flatworm</name>
    <dbReference type="NCBI Taxonomy" id="53468"/>
    <lineage>
        <taxon>Eukaryota</taxon>
        <taxon>Metazoa</taxon>
        <taxon>Spiralia</taxon>
        <taxon>Lophotrochozoa</taxon>
        <taxon>Platyhelminthes</taxon>
        <taxon>Cestoda</taxon>
        <taxon>Eucestoda</taxon>
        <taxon>Cyclophyllidea</taxon>
        <taxon>Mesocestoididae</taxon>
        <taxon>Mesocestoides</taxon>
    </lineage>
</organism>
<dbReference type="PANTHER" id="PTHR43977">
    <property type="entry name" value="STRUCTURAL MAINTENANCE OF CHROMOSOMES PROTEIN 3"/>
    <property type="match status" value="1"/>
</dbReference>
<sequence>MESEAHIPETRVQIDQALLSGGSDLIEQRKNADYLADLRISIDKFGSLNQLSPGVHQPSFLGDQAVTNSSPALSHLSSHVAPMGNKSQSSTILNSVLSNNKMTMCTSTAGSHVDTSAAKLSQKPIVLGLTNVHISDEASATSAYAIPERASSPDELTCDSGMDDLSMAEEDRLRLHAACLEGRLSVYGREAETWLRERAELSSEAASLRKRLEATESSLCEIKEQSDRKIAEALVKSREACESLRLTQEQLAAKTSENEQLSANLAAARHDSMSLKSQLTDIQQSSFAKDQALSSLKEKMSELYADLESFRFAHSQALDNKTDLNAELASLRRSQEWYREQLQLTQAARNRLEEELNSMRKWLQQGGTSTQQLAQENARLETQVLSNEAALAEAKRNLSRQLETIRSDIVEREAVFEKIVAERDALESMCQQKSNKVLEFQTRISSLQADLNEAELEVSGLCSSLDQLKNTLQCVETERDNLRTMVNSLESQLNQQKLLMDQQLAKHKEVCAKLIRLEGSNSELTANLNKALEEKAAIEASLQATYKERATLDACLIQLKDDISRVESNFSSLQCELESKNSELSSVLVIRDELSSDLEVLQATLREKAEQIQEIKTEREQLQNASLSLQAENEGLRDDIKRLQDSIGPACEDAANKARQPLITEIERLSTLSDSLQTELLGLRDQVTNLLVEQERYCTLLTRHQSLQQEYDELKSTHTASVEEANAKQSELCQKLQQIEVSCSQTLLEKSSEIDSLTHRLDEKVKETHVLQSEISAVKTKHQQELTQQAADWAYRLSELESRLHAVDAQRIEVEQQLRAVLEREKDMTFQHQKQMDALRAEVAKLESRLSKANDLELKHRQLLLELETTKGREMGLSDAMEGLKRHTANLESTLSQREADIVELVDRAEKHSIASKEAMKSEESAAIPSVQVQHPVYSAPPVPCSNCQLLSSEIALHSDAVSRVQVEMAKVQAALELAKQELAAQSAKTANEVFARQQALEAKRQALEEIERLNIELAETREKLLEASNMAETARADVESLQALSSANEHSNSSEVQALQSVIQAMTNHLESLKKELAETKQEAWHYQANLSDLQGSLRGLIEQSRLFDSADFPSTSDTDRINVVEVSQLEKLLADRASESLLQSRPLVRVNNYLELLQQEIDSLENQVIQHAAVVRNSVASWRSIEKQAIVIRSQNHSIPPLIPQ</sequence>
<feature type="coiled-coil region" evidence="1">
    <location>
        <begin position="437"/>
        <end position="646"/>
    </location>
</feature>
<feature type="coiled-coil region" evidence="1">
    <location>
        <begin position="797"/>
        <end position="873"/>
    </location>
</feature>
<reference evidence="2" key="1">
    <citation type="submission" date="2019-11" db="UniProtKB">
        <authorList>
            <consortium name="WormBaseParasite"/>
        </authorList>
    </citation>
    <scope>IDENTIFICATION</scope>
</reference>
<dbReference type="WBParaSite" id="MCU_000484-RA">
    <property type="protein sequence ID" value="MCU_000484-RA"/>
    <property type="gene ID" value="MCU_000484"/>
</dbReference>
<name>A0A5K3EI91_MESCO</name>
<keyword evidence="1" id="KW-0175">Coiled coil</keyword>
<feature type="coiled-coil region" evidence="1">
    <location>
        <begin position="1149"/>
        <end position="1176"/>
    </location>
</feature>
<feature type="coiled-coil region" evidence="1">
    <location>
        <begin position="962"/>
        <end position="1091"/>
    </location>
</feature>
<evidence type="ECO:0000313" key="2">
    <source>
        <dbReference type="WBParaSite" id="MCU_000484-RA"/>
    </source>
</evidence>